<feature type="transmembrane region" description="Helical" evidence="1">
    <location>
        <begin position="216"/>
        <end position="239"/>
    </location>
</feature>
<evidence type="ECO:0000313" key="2">
    <source>
        <dbReference type="EMBL" id="GEP44627.1"/>
    </source>
</evidence>
<keyword evidence="1" id="KW-0472">Membrane</keyword>
<reference evidence="2 3" key="1">
    <citation type="submission" date="2019-07" db="EMBL/GenBank/DDBJ databases">
        <title>Whole genome shotgun sequence of Brevifollis gellanilyticus NBRC 108608.</title>
        <authorList>
            <person name="Hosoyama A."/>
            <person name="Uohara A."/>
            <person name="Ohji S."/>
            <person name="Ichikawa N."/>
        </authorList>
    </citation>
    <scope>NUCLEOTIDE SEQUENCE [LARGE SCALE GENOMIC DNA]</scope>
    <source>
        <strain evidence="2 3">NBRC 108608</strain>
    </source>
</reference>
<evidence type="ECO:0000256" key="1">
    <source>
        <dbReference type="SAM" id="Phobius"/>
    </source>
</evidence>
<keyword evidence="1" id="KW-1133">Transmembrane helix</keyword>
<dbReference type="OrthoDB" id="10020171at2"/>
<evidence type="ECO:0008006" key="4">
    <source>
        <dbReference type="Google" id="ProtNLM"/>
    </source>
</evidence>
<dbReference type="Proteomes" id="UP000321577">
    <property type="component" value="Unassembled WGS sequence"/>
</dbReference>
<keyword evidence="1" id="KW-0812">Transmembrane</keyword>
<organism evidence="2 3">
    <name type="scientific">Brevifollis gellanilyticus</name>
    <dbReference type="NCBI Taxonomy" id="748831"/>
    <lineage>
        <taxon>Bacteria</taxon>
        <taxon>Pseudomonadati</taxon>
        <taxon>Verrucomicrobiota</taxon>
        <taxon>Verrucomicrobiia</taxon>
        <taxon>Verrucomicrobiales</taxon>
        <taxon>Verrucomicrobiaceae</taxon>
    </lineage>
</organism>
<comment type="caution">
    <text evidence="2">The sequence shown here is derived from an EMBL/GenBank/DDBJ whole genome shotgun (WGS) entry which is preliminary data.</text>
</comment>
<gene>
    <name evidence="2" type="ORF">BGE01nite_39180</name>
</gene>
<proteinExistence type="predicted"/>
<protein>
    <recommendedName>
        <fullName evidence="4">DUF3592 domain-containing protein</fullName>
    </recommendedName>
</protein>
<dbReference type="EMBL" id="BKAG01000033">
    <property type="protein sequence ID" value="GEP44627.1"/>
    <property type="molecule type" value="Genomic_DNA"/>
</dbReference>
<feature type="transmembrane region" description="Helical" evidence="1">
    <location>
        <begin position="191"/>
        <end position="210"/>
    </location>
</feature>
<evidence type="ECO:0000313" key="3">
    <source>
        <dbReference type="Proteomes" id="UP000321577"/>
    </source>
</evidence>
<feature type="transmembrane region" description="Helical" evidence="1">
    <location>
        <begin position="133"/>
        <end position="153"/>
    </location>
</feature>
<dbReference type="AlphaFoldDB" id="A0A512MD23"/>
<keyword evidence="3" id="KW-1185">Reference proteome</keyword>
<name>A0A512MD23_9BACT</name>
<sequence length="348" mass="38242">MSQQFDIQQYNSPRVTAGLILAGIAMLLLGVGCWQSLRALTRDGQVVEAKVTESQHEEKGDKSTYRLRYAFKPAADGPEVTRNDFLGRKNLWSALPQSDYDAAVKAGVIQVRYVPKNPGNNAPVASLPKPSDIWVMIGGGAFLILIAVIGWFVQKKKSAAAVPVELPDDDALAEVMSLPPMELRAARRTHLLAFFMAGVPLIGLGIFLLQKPGQTLYAVIFILLGLFCHLNVAFIRFFFDGRLVLYTSLMKRTAVKITEVTGAKIGGIPSSQHAVFFFLSTVSRGDVMLNLRLFEKEDAQEFCARLAMLNVLPQVENTKMAHKLAEELYPAIEDSGEEEEESGEGEPA</sequence>
<feature type="transmembrane region" description="Helical" evidence="1">
    <location>
        <begin position="15"/>
        <end position="37"/>
    </location>
</feature>
<accession>A0A512MD23</accession>